<dbReference type="PROSITE" id="PS50104">
    <property type="entry name" value="TIR"/>
    <property type="match status" value="1"/>
</dbReference>
<protein>
    <submittedName>
        <fullName evidence="2">AAA-like domain-containing protein</fullName>
    </submittedName>
</protein>
<feature type="domain" description="TIR" evidence="1">
    <location>
        <begin position="6"/>
        <end position="143"/>
    </location>
</feature>
<proteinExistence type="predicted"/>
<dbReference type="InterPro" id="IPR000157">
    <property type="entry name" value="TIR_dom"/>
</dbReference>
<dbReference type="Pfam" id="PF14516">
    <property type="entry name" value="AAA_35"/>
    <property type="match status" value="1"/>
</dbReference>
<gene>
    <name evidence="2" type="ORF">ACFVKH_20490</name>
</gene>
<dbReference type="RefSeq" id="WP_377968280.1">
    <property type="nucleotide sequence ID" value="NZ_JBHZOL010000125.1"/>
</dbReference>
<dbReference type="Gene3D" id="3.40.50.300">
    <property type="entry name" value="P-loop containing nucleotide triphosphate hydrolases"/>
    <property type="match status" value="1"/>
</dbReference>
<comment type="caution">
    <text evidence="2">The sequence shown here is derived from an EMBL/GenBank/DDBJ whole genome shotgun (WGS) entry which is preliminary data.</text>
</comment>
<accession>A0ABW6IKB7</accession>
<dbReference type="InterPro" id="IPR027417">
    <property type="entry name" value="P-loop_NTPase"/>
</dbReference>
<evidence type="ECO:0000313" key="2">
    <source>
        <dbReference type="EMBL" id="MFE4108661.1"/>
    </source>
</evidence>
<dbReference type="SMART" id="SM00255">
    <property type="entry name" value="TIR"/>
    <property type="match status" value="1"/>
</dbReference>
<keyword evidence="3" id="KW-1185">Reference proteome</keyword>
<dbReference type="Proteomes" id="UP001600165">
    <property type="component" value="Unassembled WGS sequence"/>
</dbReference>
<evidence type="ECO:0000259" key="1">
    <source>
        <dbReference type="PROSITE" id="PS50104"/>
    </source>
</evidence>
<dbReference type="EMBL" id="JBHZOL010000125">
    <property type="protein sequence ID" value="MFE4108661.1"/>
    <property type="molecule type" value="Genomic_DNA"/>
</dbReference>
<evidence type="ECO:0000313" key="3">
    <source>
        <dbReference type="Proteomes" id="UP001600165"/>
    </source>
</evidence>
<reference evidence="2 3" key="1">
    <citation type="submission" date="2024-10" db="EMBL/GenBank/DDBJ databases">
        <authorList>
            <person name="Ratan Roy A."/>
            <person name="Morales Sandoval P.H."/>
            <person name="De Los Santos Villalobos S."/>
            <person name="Chakraborty S."/>
            <person name="Mukherjee J."/>
        </authorList>
    </citation>
    <scope>NUCLEOTIDE SEQUENCE [LARGE SCALE GENOMIC DNA]</scope>
    <source>
        <strain evidence="2 3">S1</strain>
    </source>
</reference>
<name>A0ABW6IKB7_9CYAN</name>
<dbReference type="InterPro" id="IPR035897">
    <property type="entry name" value="Toll_tir_struct_dom_sf"/>
</dbReference>
<dbReference type="SUPFAM" id="SSF52200">
    <property type="entry name" value="Toll/Interleukin receptor TIR domain"/>
    <property type="match status" value="1"/>
</dbReference>
<dbReference type="Gene3D" id="3.40.50.10140">
    <property type="entry name" value="Toll/interleukin-1 receptor homology (TIR) domain"/>
    <property type="match status" value="1"/>
</dbReference>
<dbReference type="Pfam" id="PF13676">
    <property type="entry name" value="TIR_2"/>
    <property type="match status" value="1"/>
</dbReference>
<dbReference type="SUPFAM" id="SSF52540">
    <property type="entry name" value="P-loop containing nucleoside triphosphate hydrolases"/>
    <property type="match status" value="1"/>
</dbReference>
<organism evidence="2 3">
    <name type="scientific">Almyronema epifaneia S1</name>
    <dbReference type="NCBI Taxonomy" id="2991925"/>
    <lineage>
        <taxon>Bacteria</taxon>
        <taxon>Bacillati</taxon>
        <taxon>Cyanobacteriota</taxon>
        <taxon>Cyanophyceae</taxon>
        <taxon>Nodosilineales</taxon>
        <taxon>Nodosilineaceae</taxon>
        <taxon>Almyronema</taxon>
        <taxon>Almyronema epifaneia</taxon>
    </lineage>
</organism>
<sequence length="520" mass="59056">MQTASPTAQIFISYRSRDPDLSLAQEFYNSLSAVGHNVFMAGASIRMGDNWPQRVNDALESADYFILLLSPQSVTSEMVIEEVRQAKYLHDIRKDHRPTLLPIRVNLPMEIPLNYDLRGYLQRIQQGIWESPQDTARLLTEILALINVQQAQPTLKPLEGESQSAIQPAVETLETHPLPVAEPELPGGQVDLASKFYVERLPIEARCYEAIVKPGALIRIKAPRQMGKTSLLARILHHAEFQGCLKIPLSFQIADGKIFTDLDQFLKWFCVSIGRRLRLPNKLNEYWDDIFGSKDNCTAYFEEYLLAEINQPLALGLDEVDLVFQHPEIAADFFGLLRAWHEDGKSRDIWKRLRLVVVHSTEVYIPMNINQSPFNVGLAIELPEFTTAQVEALAQRHGLPLTIEQIKSIRMMIGGHPYLVRVALYTLARQDMALGELLTAAPTEAGPYGDHLRRHLWNLEQRPELVAAVKQIVRSEQPVRLESVQAFQLHSMGLVNLQGNDVTPRCDLYRQYFRDRLGVG</sequence>